<evidence type="ECO:0000313" key="2">
    <source>
        <dbReference type="EMBL" id="GBG46454.1"/>
    </source>
</evidence>
<feature type="region of interest" description="Disordered" evidence="1">
    <location>
        <begin position="1"/>
        <end position="22"/>
    </location>
</feature>
<dbReference type="Proteomes" id="UP000265515">
    <property type="component" value="Unassembled WGS sequence"/>
</dbReference>
<sequence length="199" mass="21946">MGWRSAISGLPRGSAYDSRKKAEGSGGNVVIAVLPRGSAYGKVIWGSRDWRCATGKPDFRYATWPAWFHLCHVASVVSLVRRGSALDTDEERRREEDEVVGKRDLSCCHVAAHLTVREVGRIKGGGQGVDFCYATWRCSGEAVAGHLTVKGGEERRRCGRRGLLLWHVASHLRSRTAGVEMSRFQSDHVGAHETTREEG</sequence>
<reference evidence="2 3" key="1">
    <citation type="journal article" date="2018" name="Cell">
        <title>The Chara Genome: Secondary Complexity and Implications for Plant Terrestrialization.</title>
        <authorList>
            <person name="Nishiyama T."/>
            <person name="Sakayama H."/>
            <person name="Vries J.D."/>
            <person name="Buschmann H."/>
            <person name="Saint-Marcoux D."/>
            <person name="Ullrich K.K."/>
            <person name="Haas F.B."/>
            <person name="Vanderstraeten L."/>
            <person name="Becker D."/>
            <person name="Lang D."/>
            <person name="Vosolsobe S."/>
            <person name="Rombauts S."/>
            <person name="Wilhelmsson P.K.I."/>
            <person name="Janitza P."/>
            <person name="Kern R."/>
            <person name="Heyl A."/>
            <person name="Rumpler F."/>
            <person name="Villalobos L.I.A.C."/>
            <person name="Clay J.M."/>
            <person name="Skokan R."/>
            <person name="Toyoda A."/>
            <person name="Suzuki Y."/>
            <person name="Kagoshima H."/>
            <person name="Schijlen E."/>
            <person name="Tajeshwar N."/>
            <person name="Catarino B."/>
            <person name="Hetherington A.J."/>
            <person name="Saltykova A."/>
            <person name="Bonnot C."/>
            <person name="Breuninger H."/>
            <person name="Symeonidi A."/>
            <person name="Radhakrishnan G.V."/>
            <person name="Van Nieuwerburgh F."/>
            <person name="Deforce D."/>
            <person name="Chang C."/>
            <person name="Karol K.G."/>
            <person name="Hedrich R."/>
            <person name="Ulvskov P."/>
            <person name="Glockner G."/>
            <person name="Delwiche C.F."/>
            <person name="Petrasek J."/>
            <person name="Van de Peer Y."/>
            <person name="Friml J."/>
            <person name="Beilby M."/>
            <person name="Dolan L."/>
            <person name="Kohara Y."/>
            <person name="Sugano S."/>
            <person name="Fujiyama A."/>
            <person name="Delaux P.-M."/>
            <person name="Quint M."/>
            <person name="TheiBen G."/>
            <person name="Hagemann M."/>
            <person name="Harholt J."/>
            <person name="Dunand C."/>
            <person name="Zachgo S."/>
            <person name="Langdale J."/>
            <person name="Maumus F."/>
            <person name="Straeten D.V.D."/>
            <person name="Gould S.B."/>
            <person name="Rensing S.A."/>
        </authorList>
    </citation>
    <scope>NUCLEOTIDE SEQUENCE [LARGE SCALE GENOMIC DNA]</scope>
    <source>
        <strain evidence="2 3">S276</strain>
    </source>
</reference>
<evidence type="ECO:0000256" key="1">
    <source>
        <dbReference type="SAM" id="MobiDB-lite"/>
    </source>
</evidence>
<accession>A0A388JKP7</accession>
<keyword evidence="3" id="KW-1185">Reference proteome</keyword>
<dbReference type="EMBL" id="BFEA01004164">
    <property type="protein sequence ID" value="GBG46454.1"/>
    <property type="molecule type" value="Genomic_DNA"/>
</dbReference>
<protein>
    <submittedName>
        <fullName evidence="2">Uncharacterized protein</fullName>
    </submittedName>
</protein>
<organism evidence="2 3">
    <name type="scientific">Chara braunii</name>
    <name type="common">Braun's stonewort</name>
    <dbReference type="NCBI Taxonomy" id="69332"/>
    <lineage>
        <taxon>Eukaryota</taxon>
        <taxon>Viridiplantae</taxon>
        <taxon>Streptophyta</taxon>
        <taxon>Charophyceae</taxon>
        <taxon>Charales</taxon>
        <taxon>Characeae</taxon>
        <taxon>Chara</taxon>
    </lineage>
</organism>
<comment type="caution">
    <text evidence="2">The sequence shown here is derived from an EMBL/GenBank/DDBJ whole genome shotgun (WGS) entry which is preliminary data.</text>
</comment>
<evidence type="ECO:0000313" key="3">
    <source>
        <dbReference type="Proteomes" id="UP000265515"/>
    </source>
</evidence>
<dbReference type="Gramene" id="GBG46454">
    <property type="protein sequence ID" value="GBG46454"/>
    <property type="gene ID" value="CBR_g79863"/>
</dbReference>
<proteinExistence type="predicted"/>
<dbReference type="AlphaFoldDB" id="A0A388JKP7"/>
<name>A0A388JKP7_CHABU</name>
<gene>
    <name evidence="2" type="ORF">CBR_g79863</name>
</gene>